<accession>A0A8J9UKV8</accession>
<reference evidence="2" key="1">
    <citation type="submission" date="2021-12" db="EMBL/GenBank/DDBJ databases">
        <authorList>
            <person name="Martin H S."/>
        </authorList>
    </citation>
    <scope>NUCLEOTIDE SEQUENCE</scope>
</reference>
<dbReference type="InterPro" id="IPR004119">
    <property type="entry name" value="EcKL"/>
</dbReference>
<evidence type="ECO:0000313" key="2">
    <source>
        <dbReference type="EMBL" id="CAH0715517.1"/>
    </source>
</evidence>
<gene>
    <name evidence="2" type="ORF">BINO364_LOCUS2434</name>
</gene>
<dbReference type="EMBL" id="OV170230">
    <property type="protein sequence ID" value="CAH0715517.1"/>
    <property type="molecule type" value="Genomic_DNA"/>
</dbReference>
<dbReference type="Gene3D" id="3.90.1200.10">
    <property type="match status" value="1"/>
</dbReference>
<keyword evidence="3" id="KW-1185">Reference proteome</keyword>
<evidence type="ECO:0000259" key="1">
    <source>
        <dbReference type="SMART" id="SM00587"/>
    </source>
</evidence>
<dbReference type="Proteomes" id="UP000838878">
    <property type="component" value="Chromosome 10"/>
</dbReference>
<dbReference type="PANTHER" id="PTHR11012:SF54">
    <property type="entry name" value="CHK KINASE-LIKE DOMAIN-CONTAINING PROTEIN"/>
    <property type="match status" value="1"/>
</dbReference>
<dbReference type="SUPFAM" id="SSF56112">
    <property type="entry name" value="Protein kinase-like (PK-like)"/>
    <property type="match status" value="1"/>
</dbReference>
<feature type="non-terminal residue" evidence="2">
    <location>
        <position position="408"/>
    </location>
</feature>
<dbReference type="OrthoDB" id="190089at2759"/>
<dbReference type="AlphaFoldDB" id="A0A8J9UKV8"/>
<evidence type="ECO:0000313" key="3">
    <source>
        <dbReference type="Proteomes" id="UP000838878"/>
    </source>
</evidence>
<name>A0A8J9UKV8_9NEOP</name>
<dbReference type="Pfam" id="PF02958">
    <property type="entry name" value="EcKL"/>
    <property type="match status" value="1"/>
</dbReference>
<dbReference type="SMART" id="SM00587">
    <property type="entry name" value="CHK"/>
    <property type="match status" value="1"/>
</dbReference>
<dbReference type="InterPro" id="IPR015897">
    <property type="entry name" value="CHK_kinase-like"/>
</dbReference>
<dbReference type="PANTHER" id="PTHR11012">
    <property type="entry name" value="PROTEIN KINASE-LIKE DOMAIN-CONTAINING"/>
    <property type="match status" value="1"/>
</dbReference>
<proteinExistence type="predicted"/>
<organism evidence="2 3">
    <name type="scientific">Brenthis ino</name>
    <name type="common">lesser marbled fritillary</name>
    <dbReference type="NCBI Taxonomy" id="405034"/>
    <lineage>
        <taxon>Eukaryota</taxon>
        <taxon>Metazoa</taxon>
        <taxon>Ecdysozoa</taxon>
        <taxon>Arthropoda</taxon>
        <taxon>Hexapoda</taxon>
        <taxon>Insecta</taxon>
        <taxon>Pterygota</taxon>
        <taxon>Neoptera</taxon>
        <taxon>Endopterygota</taxon>
        <taxon>Lepidoptera</taxon>
        <taxon>Glossata</taxon>
        <taxon>Ditrysia</taxon>
        <taxon>Papilionoidea</taxon>
        <taxon>Nymphalidae</taxon>
        <taxon>Heliconiinae</taxon>
        <taxon>Argynnini</taxon>
        <taxon>Brenthis</taxon>
    </lineage>
</organism>
<sequence length="408" mass="47314">MRVRKISRLHKDFIGIITKVADIINLKNIEYLIEFGSDEIDCFLGGLHKVSIKGLRDGTPVKIGVIIKWHPNPVDRMCFRAAYQREYVFYQYIVPKMLQLQRKYNVIEGLRMKFPNCILASMEDDKETIVVNMIMEYKLTSRFNKTDFVKSSLVVKNLAKLHGLSFALENIHPEEFKTIQNHCSKDVQYSDIKNVSKSLIYYFKQSLNVVSNSEAKAKLETILPNISTLLSKCSAPVPNYSTICHGDCWNNNILFKYQGKIPVDVLFVDFQLVRYASPVTDLSYYVYMSTDQEFLSKYYQQLVNIYYGTLSAVLRQCNLDVANIYPRNILEKHLREYSVLGLLEALISMKIITAQSEEALKMTEMKYQKSEDSLQYETENHLLYVERVNGVVNDFFERGYSLDSLLNL</sequence>
<protein>
    <recommendedName>
        <fullName evidence="1">CHK kinase-like domain-containing protein</fullName>
    </recommendedName>
</protein>
<feature type="domain" description="CHK kinase-like" evidence="1">
    <location>
        <begin position="133"/>
        <end position="316"/>
    </location>
</feature>
<dbReference type="InterPro" id="IPR011009">
    <property type="entry name" value="Kinase-like_dom_sf"/>
</dbReference>